<proteinExistence type="predicted"/>
<evidence type="ECO:0000313" key="3">
    <source>
        <dbReference type="Proteomes" id="UP001597405"/>
    </source>
</evidence>
<dbReference type="Proteomes" id="UP001597405">
    <property type="component" value="Unassembled WGS sequence"/>
</dbReference>
<dbReference type="SUPFAM" id="SSF54593">
    <property type="entry name" value="Glyoxalase/Bleomycin resistance protein/Dihydroxybiphenyl dioxygenase"/>
    <property type="match status" value="1"/>
</dbReference>
<dbReference type="RefSeq" id="WP_379103841.1">
    <property type="nucleotide sequence ID" value="NZ_JBHUGZ010000019.1"/>
</dbReference>
<accession>A0ABW4UJS6</accession>
<evidence type="ECO:0000259" key="1">
    <source>
        <dbReference type="PROSITE" id="PS51819"/>
    </source>
</evidence>
<reference evidence="3" key="1">
    <citation type="journal article" date="2019" name="Int. J. Syst. Evol. Microbiol.">
        <title>The Global Catalogue of Microorganisms (GCM) 10K type strain sequencing project: providing services to taxonomists for standard genome sequencing and annotation.</title>
        <authorList>
            <consortium name="The Broad Institute Genomics Platform"/>
            <consortium name="The Broad Institute Genome Sequencing Center for Infectious Disease"/>
            <person name="Wu L."/>
            <person name="Ma J."/>
        </authorList>
    </citation>
    <scope>NUCLEOTIDE SEQUENCE [LARGE SCALE GENOMIC DNA]</scope>
    <source>
        <strain evidence="3">CGMCC 1.16225</strain>
    </source>
</reference>
<dbReference type="EMBL" id="JBHUGZ010000019">
    <property type="protein sequence ID" value="MFD1986560.1"/>
    <property type="molecule type" value="Genomic_DNA"/>
</dbReference>
<protein>
    <submittedName>
        <fullName evidence="2">VOC family protein</fullName>
    </submittedName>
</protein>
<evidence type="ECO:0000313" key="2">
    <source>
        <dbReference type="EMBL" id="MFD1986560.1"/>
    </source>
</evidence>
<dbReference type="Gene3D" id="3.10.180.10">
    <property type="entry name" value="2,3-Dihydroxybiphenyl 1,2-Dioxygenase, domain 1"/>
    <property type="match status" value="1"/>
</dbReference>
<feature type="domain" description="VOC" evidence="1">
    <location>
        <begin position="1"/>
        <end position="120"/>
    </location>
</feature>
<dbReference type="InterPro" id="IPR029068">
    <property type="entry name" value="Glyas_Bleomycin-R_OHBP_Dase"/>
</dbReference>
<dbReference type="InterPro" id="IPR004360">
    <property type="entry name" value="Glyas_Fos-R_dOase_dom"/>
</dbReference>
<dbReference type="Pfam" id="PF00903">
    <property type="entry name" value="Glyoxalase"/>
    <property type="match status" value="1"/>
</dbReference>
<name>A0ABW4UJS6_9HYPH</name>
<dbReference type="InterPro" id="IPR037523">
    <property type="entry name" value="VOC_core"/>
</dbReference>
<dbReference type="CDD" id="cd06587">
    <property type="entry name" value="VOC"/>
    <property type="match status" value="1"/>
</dbReference>
<sequence length="122" mass="13215">MATFRYLVSDVDLSIAFYTKHLGFALQQQFGPAMAILTRADLTLWLAGPMASAARPMPDGRTPEPGGWNRLVLEVRDLPALAAAMREGGASFRNEIVDGPGGRQILCEDPSGNVVELFEPRA</sequence>
<gene>
    <name evidence="2" type="ORF">ACFSOZ_29405</name>
</gene>
<organism evidence="2 3">
    <name type="scientific">Mesorhizobium newzealandense</name>
    <dbReference type="NCBI Taxonomy" id="1300302"/>
    <lineage>
        <taxon>Bacteria</taxon>
        <taxon>Pseudomonadati</taxon>
        <taxon>Pseudomonadota</taxon>
        <taxon>Alphaproteobacteria</taxon>
        <taxon>Hyphomicrobiales</taxon>
        <taxon>Phyllobacteriaceae</taxon>
        <taxon>Mesorhizobium</taxon>
    </lineage>
</organism>
<dbReference type="PROSITE" id="PS51819">
    <property type="entry name" value="VOC"/>
    <property type="match status" value="1"/>
</dbReference>
<comment type="caution">
    <text evidence="2">The sequence shown here is derived from an EMBL/GenBank/DDBJ whole genome shotgun (WGS) entry which is preliminary data.</text>
</comment>
<keyword evidence="3" id="KW-1185">Reference proteome</keyword>